<organism evidence="1 2">
    <name type="scientific">Streptomyces cinnamoneus</name>
    <name type="common">Streptoverticillium cinnamoneum</name>
    <dbReference type="NCBI Taxonomy" id="53446"/>
    <lineage>
        <taxon>Bacteria</taxon>
        <taxon>Bacillati</taxon>
        <taxon>Actinomycetota</taxon>
        <taxon>Actinomycetes</taxon>
        <taxon>Kitasatosporales</taxon>
        <taxon>Streptomycetaceae</taxon>
        <taxon>Streptomyces</taxon>
        <taxon>Streptomyces cinnamoneus group</taxon>
    </lineage>
</organism>
<reference evidence="1" key="2">
    <citation type="submission" date="2020-09" db="EMBL/GenBank/DDBJ databases">
        <authorList>
            <person name="Sun Q."/>
            <person name="Ohkuma M."/>
        </authorList>
    </citation>
    <scope>NUCLEOTIDE SEQUENCE</scope>
    <source>
        <strain evidence="1">JCM 4633</strain>
    </source>
</reference>
<dbReference type="RefSeq" id="WP_190110214.1">
    <property type="nucleotide sequence ID" value="NZ_BMVB01000008.1"/>
</dbReference>
<gene>
    <name evidence="1" type="ORF">GCM10010507_29430</name>
</gene>
<proteinExistence type="predicted"/>
<dbReference type="EMBL" id="BMVB01000008">
    <property type="protein sequence ID" value="GHC51578.1"/>
    <property type="molecule type" value="Genomic_DNA"/>
</dbReference>
<protein>
    <submittedName>
        <fullName evidence="1">Uncharacterized protein</fullName>
    </submittedName>
</protein>
<comment type="caution">
    <text evidence="1">The sequence shown here is derived from an EMBL/GenBank/DDBJ whole genome shotgun (WGS) entry which is preliminary data.</text>
</comment>
<evidence type="ECO:0000313" key="1">
    <source>
        <dbReference type="EMBL" id="GHC51578.1"/>
    </source>
</evidence>
<reference evidence="1" key="1">
    <citation type="journal article" date="2014" name="Int. J. Syst. Evol. Microbiol.">
        <title>Complete genome sequence of Corynebacterium casei LMG S-19264T (=DSM 44701T), isolated from a smear-ripened cheese.</title>
        <authorList>
            <consortium name="US DOE Joint Genome Institute (JGI-PGF)"/>
            <person name="Walter F."/>
            <person name="Albersmeier A."/>
            <person name="Kalinowski J."/>
            <person name="Ruckert C."/>
        </authorList>
    </citation>
    <scope>NUCLEOTIDE SEQUENCE</scope>
    <source>
        <strain evidence="1">JCM 4633</strain>
    </source>
</reference>
<name>A0A918TMG2_STRCJ</name>
<dbReference type="Proteomes" id="UP000646244">
    <property type="component" value="Unassembled WGS sequence"/>
</dbReference>
<sequence length="158" mass="17216">MTLVEERPVVDAGTLVSAELRETIAADVRAKYEHIPADTARRGVGQMLAFVAASAASEKPLSPSPLVDDFWHAFVLRTKAYADFCQGTFGKFVHHQPGFLDRDEHGGGKGLRARTVEAIQEAGYAVDLEFWPELDIATCSQCHANCHNSPKHNTAPAD</sequence>
<evidence type="ECO:0000313" key="2">
    <source>
        <dbReference type="Proteomes" id="UP000646244"/>
    </source>
</evidence>
<accession>A0A918TMG2</accession>
<dbReference type="AlphaFoldDB" id="A0A918TMG2"/>